<sequence>MSAKLGLGVGAGEMIVVDRINSEGAHVASTLPLRDYLPGASSPETAIWEPAVSLALAQAKGLSGDLQVSVSDDWVRYWTVTPPQGLGSIAELRALAAARFEQLFGTDADSWHIEADWRGDQTMLACALPRSLIEALNTMSAQSACRIASVVPEAVRLINREASAISADCWLCSFSTHAFLAILFEAGQIRAARQFHFDLLPDISEVLARLETESLRMGVEMPQHVRLLGDAPVVGELPVTSDLDVRTLGRRRALPRPVGIEQASEAYRLALLGVMA</sequence>
<reference evidence="1 2" key="1">
    <citation type="journal article" date="2018" name="Int. J. Syst. Evol. Microbiol.">
        <title>Uliginosibacterium sediminicola sp. nov., isolated from freshwater sediment.</title>
        <authorList>
            <person name="Hwang W.M."/>
            <person name="Kim S.M."/>
            <person name="Kang K."/>
            <person name="Ahn T.Y."/>
        </authorList>
    </citation>
    <scope>NUCLEOTIDE SEQUENCE [LARGE SCALE GENOMIC DNA]</scope>
    <source>
        <strain evidence="1 2">M1-21</strain>
    </source>
</reference>
<dbReference type="EMBL" id="JBDIVE010000007">
    <property type="protein sequence ID" value="MEN3069447.1"/>
    <property type="molecule type" value="Genomic_DNA"/>
</dbReference>
<organism evidence="1 2">
    <name type="scientific">Uliginosibacterium sediminicola</name>
    <dbReference type="NCBI Taxonomy" id="2024550"/>
    <lineage>
        <taxon>Bacteria</taxon>
        <taxon>Pseudomonadati</taxon>
        <taxon>Pseudomonadota</taxon>
        <taxon>Betaproteobacteria</taxon>
        <taxon>Rhodocyclales</taxon>
        <taxon>Zoogloeaceae</taxon>
        <taxon>Uliginosibacterium</taxon>
    </lineage>
</organism>
<comment type="caution">
    <text evidence="1">The sequence shown here is derived from an EMBL/GenBank/DDBJ whole genome shotgun (WGS) entry which is preliminary data.</text>
</comment>
<keyword evidence="2" id="KW-1185">Reference proteome</keyword>
<name>A0ABU9Z0J5_9RHOO</name>
<protein>
    <submittedName>
        <fullName evidence="1">Uncharacterized protein</fullName>
    </submittedName>
</protein>
<evidence type="ECO:0000313" key="2">
    <source>
        <dbReference type="Proteomes" id="UP001410394"/>
    </source>
</evidence>
<dbReference type="Proteomes" id="UP001410394">
    <property type="component" value="Unassembled WGS sequence"/>
</dbReference>
<accession>A0ABU9Z0J5</accession>
<gene>
    <name evidence="1" type="ORF">ABDB84_13220</name>
</gene>
<dbReference type="RefSeq" id="WP_345920217.1">
    <property type="nucleotide sequence ID" value="NZ_JBDIVE010000007.1"/>
</dbReference>
<evidence type="ECO:0000313" key="1">
    <source>
        <dbReference type="EMBL" id="MEN3069447.1"/>
    </source>
</evidence>
<proteinExistence type="predicted"/>